<keyword evidence="8 10" id="KW-0472">Membrane</keyword>
<evidence type="ECO:0000256" key="7">
    <source>
        <dbReference type="ARBA" id="ARBA00023065"/>
    </source>
</evidence>
<dbReference type="InterPro" id="IPR038770">
    <property type="entry name" value="Na+/solute_symporter_sf"/>
</dbReference>
<evidence type="ECO:0000313" key="12">
    <source>
        <dbReference type="EMBL" id="ADN77692.1"/>
    </source>
</evidence>
<dbReference type="KEGG" id="fbl:Fbal_3495"/>
<dbReference type="EMBL" id="CP002209">
    <property type="protein sequence ID" value="ADN77692.1"/>
    <property type="molecule type" value="Genomic_DNA"/>
</dbReference>
<dbReference type="STRING" id="550540.Fbal_3495"/>
<keyword evidence="6" id="KW-0915">Sodium</keyword>
<accession>E1SN34</accession>
<dbReference type="eggNOG" id="COG0475">
    <property type="taxonomic scope" value="Bacteria"/>
</dbReference>
<sequence>MDLFFILLILLITTRAFGEVAERLGQPGLMGELVAGIALGTFAAQYQDAIPQISGLKTSPVFETITDLGMFFIMLFAGVELQPSRLIEYSKGALAVALFGMFVPMGLGIGLGFLFLPEGPNLLAQSIFLGTALAITAVPATVRILMDLGQLDSPSGQTIISAAVFDDVLSLILLAWLTALIGGEPTDGSMVAMLLLKVALFFLITIIIGVFLYPLGGRFIGLIKQKEFEFSALLVGALAFSVLAELLELHFIVGAFMAGLFFGRNTIDERAYRAVRAKTSAMTFGFLAPIFFASVGLHLEFSAFTEVPLFVLVLLVTAFAGKFLGSGLAAKAMGLSWQESAAVGVGMSARGAVELVIADIALKAGLFNNGDHPVVAHMFSAVVIMAVVTTLLTPWMLRHIYGPPPANGSPPGNGHRSDYID</sequence>
<dbReference type="OrthoDB" id="9793589at2"/>
<dbReference type="GO" id="GO:0006814">
    <property type="term" value="P:sodium ion transport"/>
    <property type="evidence" value="ECO:0007669"/>
    <property type="project" value="UniProtKB-KW"/>
</dbReference>
<evidence type="ECO:0000313" key="13">
    <source>
        <dbReference type="Proteomes" id="UP000006683"/>
    </source>
</evidence>
<evidence type="ECO:0000256" key="8">
    <source>
        <dbReference type="ARBA" id="ARBA00023136"/>
    </source>
</evidence>
<evidence type="ECO:0000256" key="5">
    <source>
        <dbReference type="ARBA" id="ARBA00022989"/>
    </source>
</evidence>
<feature type="transmembrane region" description="Helical" evidence="10">
    <location>
        <begin position="374"/>
        <end position="397"/>
    </location>
</feature>
<evidence type="ECO:0000256" key="10">
    <source>
        <dbReference type="SAM" id="Phobius"/>
    </source>
</evidence>
<feature type="transmembrane region" description="Helical" evidence="10">
    <location>
        <begin position="158"/>
        <end position="182"/>
    </location>
</feature>
<comment type="subcellular location">
    <subcellularLocation>
        <location evidence="1">Membrane</location>
        <topology evidence="1">Multi-pass membrane protein</topology>
    </subcellularLocation>
</comment>
<gene>
    <name evidence="12" type="ordered locus">Fbal_3495</name>
</gene>
<evidence type="ECO:0000259" key="11">
    <source>
        <dbReference type="Pfam" id="PF00999"/>
    </source>
</evidence>
<protein>
    <submittedName>
        <fullName evidence="12">Transporter, CPA2 family</fullName>
    </submittedName>
</protein>
<feature type="transmembrane region" description="Helical" evidence="10">
    <location>
        <begin position="249"/>
        <end position="267"/>
    </location>
</feature>
<keyword evidence="7" id="KW-0406">Ion transport</keyword>
<keyword evidence="3" id="KW-0050">Antiport</keyword>
<dbReference type="AlphaFoldDB" id="E1SN34"/>
<feature type="transmembrane region" description="Helical" evidence="10">
    <location>
        <begin position="194"/>
        <end position="215"/>
    </location>
</feature>
<dbReference type="Pfam" id="PF00999">
    <property type="entry name" value="Na_H_Exchanger"/>
    <property type="match status" value="1"/>
</dbReference>
<evidence type="ECO:0000256" key="2">
    <source>
        <dbReference type="ARBA" id="ARBA00022448"/>
    </source>
</evidence>
<evidence type="ECO:0000256" key="4">
    <source>
        <dbReference type="ARBA" id="ARBA00022692"/>
    </source>
</evidence>
<dbReference type="GO" id="GO:0016020">
    <property type="term" value="C:membrane"/>
    <property type="evidence" value="ECO:0007669"/>
    <property type="project" value="UniProtKB-SubCell"/>
</dbReference>
<evidence type="ECO:0000256" key="3">
    <source>
        <dbReference type="ARBA" id="ARBA00022449"/>
    </source>
</evidence>
<keyword evidence="13" id="KW-1185">Reference proteome</keyword>
<name>E1SN34_FERBD</name>
<dbReference type="InterPro" id="IPR006153">
    <property type="entry name" value="Cation/H_exchanger_TM"/>
</dbReference>
<feature type="transmembrane region" description="Helical" evidence="10">
    <location>
        <begin position="122"/>
        <end position="146"/>
    </location>
</feature>
<keyword evidence="4 10" id="KW-0812">Transmembrane</keyword>
<dbReference type="GO" id="GO:0015297">
    <property type="term" value="F:antiporter activity"/>
    <property type="evidence" value="ECO:0007669"/>
    <property type="project" value="UniProtKB-KW"/>
</dbReference>
<dbReference type="PANTHER" id="PTHR43562:SF3">
    <property type="entry name" value="SODIUM ION_PROTON EXCHANGER (EUROFUNG)"/>
    <property type="match status" value="1"/>
</dbReference>
<dbReference type="GO" id="GO:1902600">
    <property type="term" value="P:proton transmembrane transport"/>
    <property type="evidence" value="ECO:0007669"/>
    <property type="project" value="InterPro"/>
</dbReference>
<feature type="transmembrane region" description="Helical" evidence="10">
    <location>
        <begin position="279"/>
        <end position="297"/>
    </location>
</feature>
<reference evidence="12 13" key="1">
    <citation type="journal article" date="2010" name="Stand. Genomic Sci.">
        <title>Complete genome sequence of Ferrimonas balearica type strain (PAT).</title>
        <authorList>
            <person name="Nolan M."/>
            <person name="Sikorski J."/>
            <person name="Davenport K."/>
            <person name="Lucas S."/>
            <person name="Glavina Del Rio T."/>
            <person name="Tice H."/>
            <person name="Cheng J."/>
            <person name="Goodwin L."/>
            <person name="Pitluck S."/>
            <person name="Liolios K."/>
            <person name="Ivanova N."/>
            <person name="Mavromatis K."/>
            <person name="Ovchinnikova G."/>
            <person name="Pati A."/>
            <person name="Chen A."/>
            <person name="Palaniappan K."/>
            <person name="Land M."/>
            <person name="Hauser L."/>
            <person name="Chang Y."/>
            <person name="Jeffries C."/>
            <person name="Tapia R."/>
            <person name="Brettin T."/>
            <person name="Detter J."/>
            <person name="Han C."/>
            <person name="Yasawong M."/>
            <person name="Rohde M."/>
            <person name="Tindall B."/>
            <person name="Goker M."/>
            <person name="Woyke T."/>
            <person name="Bristow J."/>
            <person name="Eisen J."/>
            <person name="Markowitz V."/>
            <person name="Hugenholtz P."/>
            <person name="Kyrpides N."/>
            <person name="Klenk H."/>
            <person name="Lapidus A."/>
        </authorList>
    </citation>
    <scope>NUCLEOTIDE SEQUENCE [LARGE SCALE GENOMIC DNA]</scope>
    <source>
        <strain evidence="13">DSM 9799 / CCM 4581 / KCTC 23876 / PAT</strain>
    </source>
</reference>
<dbReference type="PANTHER" id="PTHR43562">
    <property type="entry name" value="NAPA-TYPE SODIUM/HYDROGEN ANTIPORTER"/>
    <property type="match status" value="1"/>
</dbReference>
<keyword evidence="5 10" id="KW-1133">Transmembrane helix</keyword>
<keyword evidence="9" id="KW-0739">Sodium transport</keyword>
<organism evidence="12 13">
    <name type="scientific">Ferrimonas balearica (strain DSM 9799 / CCM 4581 / KCTC 23876 / PAT)</name>
    <dbReference type="NCBI Taxonomy" id="550540"/>
    <lineage>
        <taxon>Bacteria</taxon>
        <taxon>Pseudomonadati</taxon>
        <taxon>Pseudomonadota</taxon>
        <taxon>Gammaproteobacteria</taxon>
        <taxon>Alteromonadales</taxon>
        <taxon>Ferrimonadaceae</taxon>
        <taxon>Ferrimonas</taxon>
    </lineage>
</organism>
<dbReference type="GeneID" id="67183703"/>
<evidence type="ECO:0000256" key="6">
    <source>
        <dbReference type="ARBA" id="ARBA00023053"/>
    </source>
</evidence>
<proteinExistence type="predicted"/>
<keyword evidence="2" id="KW-0813">Transport</keyword>
<dbReference type="RefSeq" id="WP_013346998.1">
    <property type="nucleotide sequence ID" value="NC_014541.1"/>
</dbReference>
<feature type="domain" description="Cation/H+ exchanger transmembrane" evidence="11">
    <location>
        <begin position="12"/>
        <end position="397"/>
    </location>
</feature>
<feature type="transmembrane region" description="Helical" evidence="10">
    <location>
        <begin position="93"/>
        <end position="116"/>
    </location>
</feature>
<dbReference type="HOGENOM" id="CLU_005126_7_1_6"/>
<dbReference type="Proteomes" id="UP000006683">
    <property type="component" value="Chromosome"/>
</dbReference>
<dbReference type="Gene3D" id="1.20.1530.20">
    <property type="match status" value="1"/>
</dbReference>
<evidence type="ECO:0000256" key="1">
    <source>
        <dbReference type="ARBA" id="ARBA00004141"/>
    </source>
</evidence>
<feature type="transmembrane region" description="Helical" evidence="10">
    <location>
        <begin position="309"/>
        <end position="329"/>
    </location>
</feature>
<evidence type="ECO:0000256" key="9">
    <source>
        <dbReference type="ARBA" id="ARBA00023201"/>
    </source>
</evidence>